<dbReference type="AlphaFoldDB" id="A0AA37T4E3"/>
<organism evidence="1 2">
    <name type="scientific">Marinibactrum halimedae</name>
    <dbReference type="NCBI Taxonomy" id="1444977"/>
    <lineage>
        <taxon>Bacteria</taxon>
        <taxon>Pseudomonadati</taxon>
        <taxon>Pseudomonadota</taxon>
        <taxon>Gammaproteobacteria</taxon>
        <taxon>Cellvibrionales</taxon>
        <taxon>Cellvibrionaceae</taxon>
        <taxon>Marinibactrum</taxon>
    </lineage>
</organism>
<gene>
    <name evidence="1" type="ORF">GCM10007877_22960</name>
</gene>
<reference evidence="1 2" key="1">
    <citation type="journal article" date="2014" name="Int. J. Syst. Evol. Microbiol.">
        <title>Complete genome sequence of Corynebacterium casei LMG S-19264T (=DSM 44701T), isolated from a smear-ripened cheese.</title>
        <authorList>
            <consortium name="US DOE Joint Genome Institute (JGI-PGF)"/>
            <person name="Walter F."/>
            <person name="Albersmeier A."/>
            <person name="Kalinowski J."/>
            <person name="Ruckert C."/>
        </authorList>
    </citation>
    <scope>NUCLEOTIDE SEQUENCE [LARGE SCALE GENOMIC DNA]</scope>
    <source>
        <strain evidence="1 2">NBRC 110095</strain>
    </source>
</reference>
<evidence type="ECO:0000313" key="1">
    <source>
        <dbReference type="EMBL" id="GLS26580.1"/>
    </source>
</evidence>
<dbReference type="EMBL" id="BSPD01000056">
    <property type="protein sequence ID" value="GLS26580.1"/>
    <property type="molecule type" value="Genomic_DNA"/>
</dbReference>
<proteinExistence type="predicted"/>
<comment type="caution">
    <text evidence="1">The sequence shown here is derived from an EMBL/GenBank/DDBJ whole genome shotgun (WGS) entry which is preliminary data.</text>
</comment>
<sequence length="53" mass="5992">MVVDKALNFIKKYRLNEPFGNFSVNKSVTYSDSVNELKEGLKPALRLGVVSQF</sequence>
<accession>A0AA37T4E3</accession>
<evidence type="ECO:0000313" key="2">
    <source>
        <dbReference type="Proteomes" id="UP001156870"/>
    </source>
</evidence>
<keyword evidence="2" id="KW-1185">Reference proteome</keyword>
<name>A0AA37T4E3_9GAMM</name>
<protein>
    <submittedName>
        <fullName evidence="1">Uncharacterized protein</fullName>
    </submittedName>
</protein>
<dbReference type="Proteomes" id="UP001156870">
    <property type="component" value="Unassembled WGS sequence"/>
</dbReference>